<feature type="region of interest" description="Disordered" evidence="1">
    <location>
        <begin position="52"/>
        <end position="102"/>
    </location>
</feature>
<evidence type="ECO:0000313" key="2">
    <source>
        <dbReference type="EMBL" id="KAJ3599562.1"/>
    </source>
</evidence>
<feature type="compositionally biased region" description="Basic residues" evidence="1">
    <location>
        <begin position="86"/>
        <end position="102"/>
    </location>
</feature>
<gene>
    <name evidence="2" type="ORF">NHX12_033521</name>
</gene>
<dbReference type="EMBL" id="JANIIK010000048">
    <property type="protein sequence ID" value="KAJ3599562.1"/>
    <property type="molecule type" value="Genomic_DNA"/>
</dbReference>
<dbReference type="AlphaFoldDB" id="A0A9Q0IGD1"/>
<name>A0A9Q0IGD1_9TELE</name>
<evidence type="ECO:0000313" key="3">
    <source>
        <dbReference type="Proteomes" id="UP001148018"/>
    </source>
</evidence>
<organism evidence="2 3">
    <name type="scientific">Muraenolepis orangiensis</name>
    <name type="common">Patagonian moray cod</name>
    <dbReference type="NCBI Taxonomy" id="630683"/>
    <lineage>
        <taxon>Eukaryota</taxon>
        <taxon>Metazoa</taxon>
        <taxon>Chordata</taxon>
        <taxon>Craniata</taxon>
        <taxon>Vertebrata</taxon>
        <taxon>Euteleostomi</taxon>
        <taxon>Actinopterygii</taxon>
        <taxon>Neopterygii</taxon>
        <taxon>Teleostei</taxon>
        <taxon>Neoteleostei</taxon>
        <taxon>Acanthomorphata</taxon>
        <taxon>Zeiogadaria</taxon>
        <taxon>Gadariae</taxon>
        <taxon>Gadiformes</taxon>
        <taxon>Muraenolepidoidei</taxon>
        <taxon>Muraenolepididae</taxon>
        <taxon>Muraenolepis</taxon>
    </lineage>
</organism>
<keyword evidence="3" id="KW-1185">Reference proteome</keyword>
<sequence>MVGRAWTWVEGRRGRKQYVGDERALVDLWEGPMLLRHLPLHTHRIAGAARHDMLQGHEKNKTYPRSPTGQNKRGGGEKTRTPHLAAHVHKTQTNKTTTGRHY</sequence>
<accession>A0A9Q0IGD1</accession>
<comment type="caution">
    <text evidence="2">The sequence shown here is derived from an EMBL/GenBank/DDBJ whole genome shotgun (WGS) entry which is preliminary data.</text>
</comment>
<dbReference type="Proteomes" id="UP001148018">
    <property type="component" value="Unassembled WGS sequence"/>
</dbReference>
<proteinExistence type="predicted"/>
<reference evidence="2" key="1">
    <citation type="submission" date="2022-07" db="EMBL/GenBank/DDBJ databases">
        <title>Chromosome-level genome of Muraenolepis orangiensis.</title>
        <authorList>
            <person name="Kim J."/>
        </authorList>
    </citation>
    <scope>NUCLEOTIDE SEQUENCE</scope>
    <source>
        <strain evidence="2">KU_S4_2022</strain>
        <tissue evidence="2">Muscle</tissue>
    </source>
</reference>
<evidence type="ECO:0000256" key="1">
    <source>
        <dbReference type="SAM" id="MobiDB-lite"/>
    </source>
</evidence>
<protein>
    <submittedName>
        <fullName evidence="2">Uncharacterized protein</fullName>
    </submittedName>
</protein>
<feature type="compositionally biased region" description="Basic and acidic residues" evidence="1">
    <location>
        <begin position="52"/>
        <end position="61"/>
    </location>
</feature>